<gene>
    <name evidence="1" type="ORF">ACEC001_0910</name>
</gene>
<name>A0A7D4YUS9_9CAUD</name>
<proteinExistence type="predicted"/>
<protein>
    <submittedName>
        <fullName evidence="1">Uncharacterized protein</fullName>
    </submittedName>
</protein>
<evidence type="ECO:0000313" key="1">
    <source>
        <dbReference type="EMBL" id="QKN85929.1"/>
    </source>
</evidence>
<evidence type="ECO:0000313" key="2">
    <source>
        <dbReference type="Proteomes" id="UP000515779"/>
    </source>
</evidence>
<dbReference type="Proteomes" id="UP000515779">
    <property type="component" value="Segment"/>
</dbReference>
<sequence>MIRVAYETRDTDGTRINVIRRVELVPQHELNIADSSLRGTPVKILNLTRRSFHHSKTSPAIRSSKRKSYADLKHRLSRHFRRSAWKALVEILVDEHLIQKLEWEEVLKEAGYPTKPFSYHWHHFKKQFHDTLQVSPNTRNMIHRLEKMDWLLPYLEED</sequence>
<reference evidence="1 2" key="1">
    <citation type="submission" date="2019-09" db="EMBL/GenBank/DDBJ databases">
        <authorList>
            <person name="Lin J."/>
            <person name="Cucic S."/>
            <person name="Klem A."/>
            <person name="Kropinski A."/>
            <person name="Anany H."/>
        </authorList>
    </citation>
    <scope>NUCLEOTIDE SEQUENCE [LARGE SCALE GENOMIC DNA]</scope>
</reference>
<organism evidence="1 2">
    <name type="scientific">Escherichia phage vB_EcoM_EC001</name>
    <dbReference type="NCBI Taxonomy" id="2739754"/>
    <lineage>
        <taxon>Viruses</taxon>
        <taxon>Duplodnaviria</taxon>
        <taxon>Heunggongvirae</taxon>
        <taxon>Uroviricota</taxon>
        <taxon>Caudoviricetes</taxon>
        <taxon>Chimalliviridae</taxon>
        <taxon>Seoulvirus</taxon>
        <taxon>Seoulvirus SPN3US</taxon>
    </lineage>
</organism>
<accession>A0A7D4YUS9</accession>
<dbReference type="EMBL" id="MN445185">
    <property type="protein sequence ID" value="QKN85929.1"/>
    <property type="molecule type" value="Genomic_DNA"/>
</dbReference>